<keyword evidence="1" id="KW-0472">Membrane</keyword>
<feature type="transmembrane region" description="Helical" evidence="1">
    <location>
        <begin position="114"/>
        <end position="135"/>
    </location>
</feature>
<dbReference type="AlphaFoldDB" id="A0A6J6ETA3"/>
<keyword evidence="1" id="KW-0812">Transmembrane</keyword>
<proteinExistence type="predicted"/>
<organism evidence="2">
    <name type="scientific">freshwater metagenome</name>
    <dbReference type="NCBI Taxonomy" id="449393"/>
    <lineage>
        <taxon>unclassified sequences</taxon>
        <taxon>metagenomes</taxon>
        <taxon>ecological metagenomes</taxon>
    </lineage>
</organism>
<dbReference type="EMBL" id="CAEZTU010000037">
    <property type="protein sequence ID" value="CAB4579790.1"/>
    <property type="molecule type" value="Genomic_DNA"/>
</dbReference>
<feature type="transmembrane region" description="Helical" evidence="1">
    <location>
        <begin position="30"/>
        <end position="50"/>
    </location>
</feature>
<accession>A0A6J6ETA3</accession>
<feature type="transmembrane region" description="Helical" evidence="1">
    <location>
        <begin position="142"/>
        <end position="164"/>
    </location>
</feature>
<sequence>MVYSILFAISMTLLAQVVLGKDSGILIKIIIAFAIASALARSIGIVRWLAPMFDLARIWEQATTEEQRQSVSVVFETINSYGGTIGEVLGVSIFAAISILFLSIANFIKKTLPMWFSAFGLISALGLLWTSVEILGIDPGSIAIFMGTTIVQLWFLFIGIWLLIKRNKLLAN</sequence>
<evidence type="ECO:0000256" key="1">
    <source>
        <dbReference type="SAM" id="Phobius"/>
    </source>
</evidence>
<evidence type="ECO:0000313" key="2">
    <source>
        <dbReference type="EMBL" id="CAB4579790.1"/>
    </source>
</evidence>
<dbReference type="Pfam" id="PF14329">
    <property type="entry name" value="DUF4386"/>
    <property type="match status" value="1"/>
</dbReference>
<name>A0A6J6ETA3_9ZZZZ</name>
<feature type="transmembrane region" description="Helical" evidence="1">
    <location>
        <begin position="88"/>
        <end position="108"/>
    </location>
</feature>
<protein>
    <submittedName>
        <fullName evidence="2">Unannotated protein</fullName>
    </submittedName>
</protein>
<gene>
    <name evidence="2" type="ORF">UFOPK1740_00831</name>
</gene>
<keyword evidence="1" id="KW-1133">Transmembrane helix</keyword>
<reference evidence="2" key="1">
    <citation type="submission" date="2020-05" db="EMBL/GenBank/DDBJ databases">
        <authorList>
            <person name="Chiriac C."/>
            <person name="Salcher M."/>
            <person name="Ghai R."/>
            <person name="Kavagutti S V."/>
        </authorList>
    </citation>
    <scope>NUCLEOTIDE SEQUENCE</scope>
</reference>
<dbReference type="InterPro" id="IPR025495">
    <property type="entry name" value="DUF4386"/>
</dbReference>